<keyword evidence="2" id="KW-0012">Acyltransferase</keyword>
<sequence>MSQASYIHGDITLRRGGAEFVDLLKPLWLALHEHHQSVQPGFAYFSDERSWELRRSCYRRWIQEEGSFILVAERHCRPIGYAFVEIKPGPDDTWVTGSRVAELQTLSVAPAERGNGVGTLLLDKVDDELQRLSIGDLLIGTLAANSGAQRLYERRGLRPILMYYGRFSANMETD</sequence>
<dbReference type="InterPro" id="IPR000182">
    <property type="entry name" value="GNAT_dom"/>
</dbReference>
<dbReference type="Proteomes" id="UP000238312">
    <property type="component" value="Unassembled WGS sequence"/>
</dbReference>
<protein>
    <submittedName>
        <fullName evidence="4">Acetyltransferase (GNAT) family protein</fullName>
    </submittedName>
</protein>
<dbReference type="CDD" id="cd04301">
    <property type="entry name" value="NAT_SF"/>
    <property type="match status" value="1"/>
</dbReference>
<dbReference type="EMBL" id="PVNG01000055">
    <property type="protein sequence ID" value="PRX43544.1"/>
    <property type="molecule type" value="Genomic_DNA"/>
</dbReference>
<dbReference type="Gene3D" id="3.40.630.30">
    <property type="match status" value="1"/>
</dbReference>
<dbReference type="AlphaFoldDB" id="A0A2T0LKX9"/>
<organism evidence="4 5">
    <name type="scientific">Nonomuraea fuscirosea</name>
    <dbReference type="NCBI Taxonomy" id="1291556"/>
    <lineage>
        <taxon>Bacteria</taxon>
        <taxon>Bacillati</taxon>
        <taxon>Actinomycetota</taxon>
        <taxon>Actinomycetes</taxon>
        <taxon>Streptosporangiales</taxon>
        <taxon>Streptosporangiaceae</taxon>
        <taxon>Nonomuraea</taxon>
    </lineage>
</organism>
<evidence type="ECO:0000313" key="4">
    <source>
        <dbReference type="EMBL" id="PRX43544.1"/>
    </source>
</evidence>
<evidence type="ECO:0000259" key="3">
    <source>
        <dbReference type="PROSITE" id="PS51186"/>
    </source>
</evidence>
<comment type="caution">
    <text evidence="4">The sequence shown here is derived from an EMBL/GenBank/DDBJ whole genome shotgun (WGS) entry which is preliminary data.</text>
</comment>
<dbReference type="InterPro" id="IPR016181">
    <property type="entry name" value="Acyl_CoA_acyltransferase"/>
</dbReference>
<dbReference type="RefSeq" id="WP_106253431.1">
    <property type="nucleotide sequence ID" value="NZ_JBFAIL010000064.1"/>
</dbReference>
<dbReference type="GO" id="GO:0016747">
    <property type="term" value="F:acyltransferase activity, transferring groups other than amino-acyl groups"/>
    <property type="evidence" value="ECO:0007669"/>
    <property type="project" value="InterPro"/>
</dbReference>
<dbReference type="OrthoDB" id="273614at2"/>
<accession>A0A2T0LKX9</accession>
<keyword evidence="5" id="KW-1185">Reference proteome</keyword>
<feature type="domain" description="N-acetyltransferase" evidence="3">
    <location>
        <begin position="29"/>
        <end position="174"/>
    </location>
</feature>
<evidence type="ECO:0000256" key="2">
    <source>
        <dbReference type="ARBA" id="ARBA00023315"/>
    </source>
</evidence>
<dbReference type="InterPro" id="IPR050832">
    <property type="entry name" value="Bact_Acetyltransf"/>
</dbReference>
<proteinExistence type="predicted"/>
<keyword evidence="1 4" id="KW-0808">Transferase</keyword>
<gene>
    <name evidence="4" type="ORF">B0I32_15510</name>
</gene>
<dbReference type="SUPFAM" id="SSF55729">
    <property type="entry name" value="Acyl-CoA N-acyltransferases (Nat)"/>
    <property type="match status" value="1"/>
</dbReference>
<dbReference type="PROSITE" id="PS51186">
    <property type="entry name" value="GNAT"/>
    <property type="match status" value="1"/>
</dbReference>
<dbReference type="Pfam" id="PF00583">
    <property type="entry name" value="Acetyltransf_1"/>
    <property type="match status" value="1"/>
</dbReference>
<reference evidence="4 5" key="1">
    <citation type="submission" date="2018-03" db="EMBL/GenBank/DDBJ databases">
        <title>Genomic Encyclopedia of Type Strains, Phase III (KMG-III): the genomes of soil and plant-associated and newly described type strains.</title>
        <authorList>
            <person name="Whitman W."/>
        </authorList>
    </citation>
    <scope>NUCLEOTIDE SEQUENCE [LARGE SCALE GENOMIC DNA]</scope>
    <source>
        <strain evidence="4 5">CGMCC 4.7104</strain>
    </source>
</reference>
<dbReference type="PANTHER" id="PTHR43877">
    <property type="entry name" value="AMINOALKYLPHOSPHONATE N-ACETYLTRANSFERASE-RELATED-RELATED"/>
    <property type="match status" value="1"/>
</dbReference>
<evidence type="ECO:0000256" key="1">
    <source>
        <dbReference type="ARBA" id="ARBA00022679"/>
    </source>
</evidence>
<name>A0A2T0LKX9_9ACTN</name>
<evidence type="ECO:0000313" key="5">
    <source>
        <dbReference type="Proteomes" id="UP000238312"/>
    </source>
</evidence>